<evidence type="ECO:0000256" key="2">
    <source>
        <dbReference type="ARBA" id="ARBA00007118"/>
    </source>
</evidence>
<keyword evidence="4" id="KW-0288">FMN</keyword>
<dbReference type="InterPro" id="IPR000415">
    <property type="entry name" value="Nitroreductase-like"/>
</dbReference>
<keyword evidence="6" id="KW-0560">Oxidoreductase</keyword>
<keyword evidence="5" id="KW-0521">NADP</keyword>
<evidence type="ECO:0000259" key="8">
    <source>
        <dbReference type="Pfam" id="PF00881"/>
    </source>
</evidence>
<dbReference type="PANTHER" id="PTHR43821:SF1">
    <property type="entry name" value="NAD(P)H NITROREDUCTASE YDJA-RELATED"/>
    <property type="match status" value="1"/>
</dbReference>
<dbReference type="InterPro" id="IPR026021">
    <property type="entry name" value="YdjA-like"/>
</dbReference>
<proteinExistence type="inferred from homology"/>
<accession>A0A7D4UK93</accession>
<dbReference type="RefSeq" id="WP_173414909.1">
    <property type="nucleotide sequence ID" value="NZ_CP054139.1"/>
</dbReference>
<dbReference type="SUPFAM" id="SSF55469">
    <property type="entry name" value="FMN-dependent nitroreductase-like"/>
    <property type="match status" value="1"/>
</dbReference>
<keyword evidence="3" id="KW-0285">Flavoprotein</keyword>
<dbReference type="Proteomes" id="UP000505355">
    <property type="component" value="Chromosome"/>
</dbReference>
<evidence type="ECO:0000256" key="3">
    <source>
        <dbReference type="ARBA" id="ARBA00022630"/>
    </source>
</evidence>
<evidence type="ECO:0000256" key="7">
    <source>
        <dbReference type="ARBA" id="ARBA00023027"/>
    </source>
</evidence>
<evidence type="ECO:0000313" key="9">
    <source>
        <dbReference type="EMBL" id="QKJ30222.1"/>
    </source>
</evidence>
<dbReference type="InterPro" id="IPR052530">
    <property type="entry name" value="NAD(P)H_nitroreductase"/>
</dbReference>
<name>A0A7D4UK93_9SPHI</name>
<gene>
    <name evidence="9" type="ORF">HQ865_10755</name>
</gene>
<dbReference type="CDD" id="cd02135">
    <property type="entry name" value="YdjA-like"/>
    <property type="match status" value="1"/>
</dbReference>
<dbReference type="AlphaFoldDB" id="A0A7D4UK93"/>
<evidence type="ECO:0000256" key="5">
    <source>
        <dbReference type="ARBA" id="ARBA00022857"/>
    </source>
</evidence>
<evidence type="ECO:0000313" key="10">
    <source>
        <dbReference type="Proteomes" id="UP000505355"/>
    </source>
</evidence>
<feature type="domain" description="Nitroreductase" evidence="8">
    <location>
        <begin position="13"/>
        <end position="172"/>
    </location>
</feature>
<dbReference type="GO" id="GO:0016491">
    <property type="term" value="F:oxidoreductase activity"/>
    <property type="evidence" value="ECO:0007669"/>
    <property type="project" value="UniProtKB-KW"/>
</dbReference>
<dbReference type="KEGG" id="mmab:HQ865_10755"/>
<dbReference type="Pfam" id="PF00881">
    <property type="entry name" value="Nitroreductase"/>
    <property type="match status" value="1"/>
</dbReference>
<dbReference type="PANTHER" id="PTHR43821">
    <property type="entry name" value="NAD(P)H NITROREDUCTASE YDJA-RELATED"/>
    <property type="match status" value="1"/>
</dbReference>
<keyword evidence="7" id="KW-0520">NAD</keyword>
<keyword evidence="10" id="KW-1185">Reference proteome</keyword>
<evidence type="ECO:0000256" key="1">
    <source>
        <dbReference type="ARBA" id="ARBA00001917"/>
    </source>
</evidence>
<evidence type="ECO:0000256" key="4">
    <source>
        <dbReference type="ARBA" id="ARBA00022643"/>
    </source>
</evidence>
<dbReference type="Gene3D" id="3.40.109.10">
    <property type="entry name" value="NADH Oxidase"/>
    <property type="match status" value="1"/>
</dbReference>
<dbReference type="EMBL" id="CP054139">
    <property type="protein sequence ID" value="QKJ30222.1"/>
    <property type="molecule type" value="Genomic_DNA"/>
</dbReference>
<sequence>MDNNTFSTVSNTIKNRRSIKPAMMNGNKIPNGHVAALLELADWAPNHGNTQPWQFVVYADPAKFCEQHAALYQQNTVAENFNPTTFNNLTHIGDKVSHIVIASMKRGDLPKIPPFEEIVAASAAVENLLIGATALNIASFWSTGGMTLRPEFKAFLELGDDDNVLGILYLGYADEHPEGKRKVPVADKVKWVE</sequence>
<dbReference type="InterPro" id="IPR029479">
    <property type="entry name" value="Nitroreductase"/>
</dbReference>
<comment type="similarity">
    <text evidence="2">Belongs to the nitroreductase family.</text>
</comment>
<evidence type="ECO:0000256" key="6">
    <source>
        <dbReference type="ARBA" id="ARBA00023002"/>
    </source>
</evidence>
<organism evidence="9 10">
    <name type="scientific">Mucilaginibacter mali</name>
    <dbReference type="NCBI Taxonomy" id="2740462"/>
    <lineage>
        <taxon>Bacteria</taxon>
        <taxon>Pseudomonadati</taxon>
        <taxon>Bacteroidota</taxon>
        <taxon>Sphingobacteriia</taxon>
        <taxon>Sphingobacteriales</taxon>
        <taxon>Sphingobacteriaceae</taxon>
        <taxon>Mucilaginibacter</taxon>
    </lineage>
</organism>
<protein>
    <submittedName>
        <fullName evidence="9">Nitroreductase</fullName>
    </submittedName>
</protein>
<comment type="cofactor">
    <cofactor evidence="1">
        <name>FMN</name>
        <dbReference type="ChEBI" id="CHEBI:58210"/>
    </cofactor>
</comment>
<reference evidence="9 10" key="1">
    <citation type="submission" date="2020-05" db="EMBL/GenBank/DDBJ databases">
        <title>Mucilaginibacter mali sp. nov.</title>
        <authorList>
            <person name="Kim H.S."/>
            <person name="Lee K.C."/>
            <person name="Suh M.K."/>
            <person name="Kim J.-S."/>
            <person name="Han K.-I."/>
            <person name="Eom M.K."/>
            <person name="Shin Y.K."/>
            <person name="Lee J.-S."/>
        </authorList>
    </citation>
    <scope>NUCLEOTIDE SEQUENCE [LARGE SCALE GENOMIC DNA]</scope>
    <source>
        <strain evidence="9 10">G2-14</strain>
    </source>
</reference>